<comment type="caution">
    <text evidence="1">The sequence shown here is derived from an EMBL/GenBank/DDBJ whole genome shotgun (WGS) entry which is preliminary data.</text>
</comment>
<keyword evidence="2" id="KW-1185">Reference proteome</keyword>
<dbReference type="EMBL" id="QKZV01000003">
    <property type="protein sequence ID" value="PZX63407.1"/>
    <property type="molecule type" value="Genomic_DNA"/>
</dbReference>
<proteinExistence type="predicted"/>
<dbReference type="AlphaFoldDB" id="A0A2W7S8A4"/>
<reference evidence="1 2" key="1">
    <citation type="submission" date="2018-06" db="EMBL/GenBank/DDBJ databases">
        <title>Genomic Encyclopedia of Archaeal and Bacterial Type Strains, Phase II (KMG-II): from individual species to whole genera.</title>
        <authorList>
            <person name="Goeker M."/>
        </authorList>
    </citation>
    <scope>NUCLEOTIDE SEQUENCE [LARGE SCALE GENOMIC DNA]</scope>
    <source>
        <strain evidence="1 2">DSM 23241</strain>
    </source>
</reference>
<sequence length="326" mass="38657">MKNNIFDNLSHLRTENWLLHLIEDAPLNYFEVIEQLYEEKFSIRHVGINRQEIQFWKANQLVNISEATTEKREWSKISFFNLCWLRTIKEMRRLGMDISTIQKVKEFLFNVDQNALDMILEAITNAPEFEKLRAVAGEKAIKEFCRQLPGVKDWAFGQFNYFVMLILVLLDKDIPIYLIVFPEPNQSTFILPISNEMIETKDLLNQFLQNRSFYAIFLNTVTSAFFDNPKIKETEIQQLFRLSKSEIKILQLLRQENIKEIKIRYSIQAQKRCLMVEVTENKDIGKMRNKLYGLLEKEKFKKIVIQTEGKNLVFVEETTKIKIPIE</sequence>
<dbReference type="Proteomes" id="UP000249720">
    <property type="component" value="Unassembled WGS sequence"/>
</dbReference>
<evidence type="ECO:0000313" key="1">
    <source>
        <dbReference type="EMBL" id="PZX63407.1"/>
    </source>
</evidence>
<accession>A0A2W7S8A4</accession>
<evidence type="ECO:0000313" key="2">
    <source>
        <dbReference type="Proteomes" id="UP000249720"/>
    </source>
</evidence>
<dbReference type="RefSeq" id="WP_111294024.1">
    <property type="nucleotide sequence ID" value="NZ_QKZV01000003.1"/>
</dbReference>
<gene>
    <name evidence="1" type="ORF">LX80_01049</name>
</gene>
<organism evidence="1 2">
    <name type="scientific">Hydrotalea sandarakina</name>
    <dbReference type="NCBI Taxonomy" id="1004304"/>
    <lineage>
        <taxon>Bacteria</taxon>
        <taxon>Pseudomonadati</taxon>
        <taxon>Bacteroidota</taxon>
        <taxon>Chitinophagia</taxon>
        <taxon>Chitinophagales</taxon>
        <taxon>Chitinophagaceae</taxon>
        <taxon>Hydrotalea</taxon>
    </lineage>
</organism>
<name>A0A2W7S8A4_9BACT</name>
<protein>
    <submittedName>
        <fullName evidence="1">Uncharacterized protein</fullName>
    </submittedName>
</protein>